<name>A0A0A5I0W8_PHOS4</name>
<dbReference type="Proteomes" id="UP000030451">
    <property type="component" value="Unassembled WGS sequence"/>
</dbReference>
<proteinExistence type="predicted"/>
<gene>
    <name evidence="1" type="ORF">NM06_04515</name>
</gene>
<evidence type="ECO:0000313" key="2">
    <source>
        <dbReference type="Proteomes" id="UP000030451"/>
    </source>
</evidence>
<protein>
    <submittedName>
        <fullName evidence="1">Uncharacterized protein</fullName>
    </submittedName>
</protein>
<sequence length="125" mass="13713">MKRALLMILPLAACTQTTVSEQTVALSCSAPSSMAFNIKGLKPDNETECFVGQLEIKPSDPIDVVFCANPSSQAHDFIADLQTQPKVLDRLKSSIDENAEVSFTETLNYLSHQKFAAKFKVKCTD</sequence>
<dbReference type="EMBL" id="JRWP01000004">
    <property type="protein sequence ID" value="KGY10180.1"/>
    <property type="molecule type" value="Genomic_DNA"/>
</dbReference>
<reference evidence="1 2" key="1">
    <citation type="submission" date="2014-10" db="EMBL/GenBank/DDBJ databases">
        <title>Genome sequencing of Vibrio sinaloensis T08.</title>
        <authorList>
            <person name="Chan K.-G."/>
            <person name="Mohamad N.I."/>
        </authorList>
    </citation>
    <scope>NUCLEOTIDE SEQUENCE [LARGE SCALE GENOMIC DNA]</scope>
    <source>
        <strain evidence="1 2">T08</strain>
    </source>
</reference>
<comment type="caution">
    <text evidence="1">The sequence shown here is derived from an EMBL/GenBank/DDBJ whole genome shotgun (WGS) entry which is preliminary data.</text>
</comment>
<dbReference type="RefSeq" id="WP_038188398.1">
    <property type="nucleotide sequence ID" value="NZ_JRWP01000004.1"/>
</dbReference>
<organism evidence="1 2">
    <name type="scientific">Photobacterium sp. (strain ATCC 43367)</name>
    <dbReference type="NCBI Taxonomy" id="379097"/>
    <lineage>
        <taxon>Bacteria</taxon>
        <taxon>Pseudomonadati</taxon>
        <taxon>Pseudomonadota</taxon>
        <taxon>Gammaproteobacteria</taxon>
        <taxon>Vibrionales</taxon>
        <taxon>Vibrionaceae</taxon>
        <taxon>Vibrio</taxon>
        <taxon>Vibrio oreintalis group</taxon>
    </lineage>
</organism>
<dbReference type="STRING" id="379097.SE23_05970"/>
<evidence type="ECO:0000313" key="1">
    <source>
        <dbReference type="EMBL" id="KGY10180.1"/>
    </source>
</evidence>
<accession>A0A0A5I0W8</accession>
<dbReference type="AlphaFoldDB" id="A0A0A5I0W8"/>